<reference evidence="3 4" key="1">
    <citation type="journal article" date="2020" name="ISME J.">
        <title>Uncovering the hidden diversity of litter-decomposition mechanisms in mushroom-forming fungi.</title>
        <authorList>
            <person name="Floudas D."/>
            <person name="Bentzer J."/>
            <person name="Ahren D."/>
            <person name="Johansson T."/>
            <person name="Persson P."/>
            <person name="Tunlid A."/>
        </authorList>
    </citation>
    <scope>NUCLEOTIDE SEQUENCE [LARGE SCALE GENOMIC DNA]</scope>
    <source>
        <strain evidence="3 4">CBS 146.42</strain>
    </source>
</reference>
<dbReference type="Proteomes" id="UP000559027">
    <property type="component" value="Unassembled WGS sequence"/>
</dbReference>
<name>A0A8H5D8H5_9AGAR</name>
<feature type="compositionally biased region" description="Gly residues" evidence="1">
    <location>
        <begin position="124"/>
        <end position="137"/>
    </location>
</feature>
<protein>
    <submittedName>
        <fullName evidence="3">Uncharacterized protein</fullName>
    </submittedName>
</protein>
<sequence>MISRSLLLAVLLSLSFFTLAAPAPSDSHVSRQNDDFGFSPFGTVNPGSDPNKPDPNNTPTTNTANDPATPSNGDGVNAPVTSSTVDSSDAPTGPTNTGSGPAEGMGEGEDDAADGYHKKHGHYDGGGYHKGYNGGSA</sequence>
<proteinExistence type="predicted"/>
<accession>A0A8H5D8H5</accession>
<organism evidence="3 4">
    <name type="scientific">Leucocoprinus leucothites</name>
    <dbReference type="NCBI Taxonomy" id="201217"/>
    <lineage>
        <taxon>Eukaryota</taxon>
        <taxon>Fungi</taxon>
        <taxon>Dikarya</taxon>
        <taxon>Basidiomycota</taxon>
        <taxon>Agaricomycotina</taxon>
        <taxon>Agaricomycetes</taxon>
        <taxon>Agaricomycetidae</taxon>
        <taxon>Agaricales</taxon>
        <taxon>Agaricineae</taxon>
        <taxon>Agaricaceae</taxon>
        <taxon>Leucocoprinus</taxon>
    </lineage>
</organism>
<feature type="chain" id="PRO_5034410797" evidence="2">
    <location>
        <begin position="21"/>
        <end position="137"/>
    </location>
</feature>
<evidence type="ECO:0000313" key="3">
    <source>
        <dbReference type="EMBL" id="KAF5354631.1"/>
    </source>
</evidence>
<feature type="signal peptide" evidence="2">
    <location>
        <begin position="1"/>
        <end position="20"/>
    </location>
</feature>
<feature type="region of interest" description="Disordered" evidence="1">
    <location>
        <begin position="23"/>
        <end position="137"/>
    </location>
</feature>
<keyword evidence="2" id="KW-0732">Signal</keyword>
<keyword evidence="4" id="KW-1185">Reference proteome</keyword>
<comment type="caution">
    <text evidence="3">The sequence shown here is derived from an EMBL/GenBank/DDBJ whole genome shotgun (WGS) entry which is preliminary data.</text>
</comment>
<gene>
    <name evidence="3" type="ORF">D9756_005658</name>
</gene>
<evidence type="ECO:0000313" key="4">
    <source>
        <dbReference type="Proteomes" id="UP000559027"/>
    </source>
</evidence>
<feature type="compositionally biased region" description="Polar residues" evidence="1">
    <location>
        <begin position="71"/>
        <end position="99"/>
    </location>
</feature>
<feature type="compositionally biased region" description="Low complexity" evidence="1">
    <location>
        <begin position="54"/>
        <end position="70"/>
    </location>
</feature>
<dbReference type="AlphaFoldDB" id="A0A8H5D8H5"/>
<evidence type="ECO:0000256" key="2">
    <source>
        <dbReference type="SAM" id="SignalP"/>
    </source>
</evidence>
<dbReference type="EMBL" id="JAACJO010000008">
    <property type="protein sequence ID" value="KAF5354631.1"/>
    <property type="molecule type" value="Genomic_DNA"/>
</dbReference>
<evidence type="ECO:0000256" key="1">
    <source>
        <dbReference type="SAM" id="MobiDB-lite"/>
    </source>
</evidence>